<comment type="caution">
    <text evidence="1">The sequence shown here is derived from an EMBL/GenBank/DDBJ whole genome shotgun (WGS) entry which is preliminary data.</text>
</comment>
<dbReference type="OrthoDB" id="4008664at2"/>
<reference evidence="1 2" key="1">
    <citation type="journal article" date="2013" name="Genome Announc.">
        <title>Draft Genome Sequence of the Methanotrophic Gammaproteobacterium Methyloglobulus morosus DSM 22980 Strain KoM1.</title>
        <authorList>
            <person name="Poehlein A."/>
            <person name="Deutzmann J.S."/>
            <person name="Daniel R."/>
            <person name="Simeonova D.D."/>
        </authorList>
    </citation>
    <scope>NUCLEOTIDE SEQUENCE [LARGE SCALE GENOMIC DNA]</scope>
    <source>
        <strain evidence="1 2">KoM1</strain>
    </source>
</reference>
<keyword evidence="2" id="KW-1185">Reference proteome</keyword>
<dbReference type="RefSeq" id="WP_023496588.1">
    <property type="nucleotide sequence ID" value="NZ_AYLO01000169.1"/>
</dbReference>
<name>V5BFE2_9GAMM</name>
<evidence type="ECO:0000313" key="1">
    <source>
        <dbReference type="EMBL" id="ESS66474.1"/>
    </source>
</evidence>
<gene>
    <name evidence="1" type="ORF">MGMO_188c00030</name>
</gene>
<dbReference type="InterPro" id="IPR027417">
    <property type="entry name" value="P-loop_NTPase"/>
</dbReference>
<dbReference type="STRING" id="1116472.MGMO_188c00030"/>
<proteinExistence type="predicted"/>
<dbReference type="Proteomes" id="UP000017842">
    <property type="component" value="Unassembled WGS sequence"/>
</dbReference>
<sequence length="606" mass="69974">MQQRKTRSLYGDLIRDALLHEQPWLKSEDLPEFKRFYVNNDLIEAIHNNGNHLIVGRRGTGKTHLLGSFVEFIRDDCPDEMAIMVSILESFPKTPPSLILETEEFASKKAASFMFEGFLKVLFKRFLDRATERLEVVSIRKTKADAKLFGKQVNDLLTNLMEAIELGDSYQISKKNFFTKEKTSSEGVGLNGSAEAQIDKFIPKLNAAISIEGGKNNKGIIKTKTEIESLLSVNLFQVRELFIELIDVLEIEVLHILIDEWMELDKKDPSGVQPLFAQYLKTTFFNDKRFSIKIATIWHQTNLYDQDEVDRSKGIQLRHDITRSVDLDTAFLTSDEDVLSFVKNALFKRLEYACKEIASLKDRDGEVSDLFVTELFDNFENFKVFVTASHGIPRDMMLLFQICSSKIKRNFNKNCICHDLINTTSQNLYNSDKRKNIDPSSTPQRLLQLINHYMENTGRRIFIVENTQVKKSRSLRKLVDEEMIHQVPSAVTPRIVRDTHKVFQIDYGNFIDWVKTRKHHLTHIINDKVLPSFPTNFDQTYQTYFLDIELAIKDRVFCQCGHIFSSHDPVYLKASICPKCAIDLHTDGIPRDHVSESRHRSLHGIQ</sequence>
<dbReference type="SUPFAM" id="SSF52540">
    <property type="entry name" value="P-loop containing nucleoside triphosphate hydrolases"/>
    <property type="match status" value="1"/>
</dbReference>
<dbReference type="AlphaFoldDB" id="V5BFE2"/>
<organism evidence="1 2">
    <name type="scientific">Methyloglobulus morosus KoM1</name>
    <dbReference type="NCBI Taxonomy" id="1116472"/>
    <lineage>
        <taxon>Bacteria</taxon>
        <taxon>Pseudomonadati</taxon>
        <taxon>Pseudomonadota</taxon>
        <taxon>Gammaproteobacteria</taxon>
        <taxon>Methylococcales</taxon>
        <taxon>Methylococcaceae</taxon>
        <taxon>Methyloglobulus</taxon>
    </lineage>
</organism>
<dbReference type="EMBL" id="AYLO01000169">
    <property type="protein sequence ID" value="ESS66474.1"/>
    <property type="molecule type" value="Genomic_DNA"/>
</dbReference>
<accession>V5BFE2</accession>
<protein>
    <submittedName>
        <fullName evidence="1">Uncharacterized protein</fullName>
    </submittedName>
</protein>
<evidence type="ECO:0000313" key="2">
    <source>
        <dbReference type="Proteomes" id="UP000017842"/>
    </source>
</evidence>
<dbReference type="eggNOG" id="COG0542">
    <property type="taxonomic scope" value="Bacteria"/>
</dbReference>